<evidence type="ECO:0000313" key="1">
    <source>
        <dbReference type="EMBL" id="BCK59109.1"/>
    </source>
</evidence>
<protein>
    <submittedName>
        <fullName evidence="1">Uncharacterized protein</fullName>
    </submittedName>
</protein>
<dbReference type="AlphaFoldDB" id="A0A7G1KYM3"/>
<proteinExistence type="predicted"/>
<dbReference type="KEGG" id="nwl:NWFMUON74_68810"/>
<name>A0A7G1KYM3_9NOCA</name>
<dbReference type="EMBL" id="AP023396">
    <property type="protein sequence ID" value="BCK59109.1"/>
    <property type="molecule type" value="Genomic_DNA"/>
</dbReference>
<accession>A0A7G1KYM3</accession>
<sequence length="73" mass="8064">MTLSNPVARRLHDGSIAVSYTVRGTIEEHHCRIEITVPPTDPDYAFWDAQITLRETLTTGRKTLGDSAGLVDP</sequence>
<keyword evidence="2" id="KW-1185">Reference proteome</keyword>
<evidence type="ECO:0000313" key="2">
    <source>
        <dbReference type="Proteomes" id="UP000516173"/>
    </source>
</evidence>
<organism evidence="1 2">
    <name type="scientific">Nocardia wallacei</name>
    <dbReference type="NCBI Taxonomy" id="480035"/>
    <lineage>
        <taxon>Bacteria</taxon>
        <taxon>Bacillati</taxon>
        <taxon>Actinomycetota</taxon>
        <taxon>Actinomycetes</taxon>
        <taxon>Mycobacteriales</taxon>
        <taxon>Nocardiaceae</taxon>
        <taxon>Nocardia</taxon>
    </lineage>
</organism>
<gene>
    <name evidence="1" type="ORF">NWFMUON74_68810</name>
</gene>
<reference evidence="1 2" key="1">
    <citation type="submission" date="2020-08" db="EMBL/GenBank/DDBJ databases">
        <title>Genome Sequencing of Nocardia wallacei strain FMUON74 and assembly.</title>
        <authorList>
            <person name="Toyokawa M."/>
            <person name="Uesaka K."/>
        </authorList>
    </citation>
    <scope>NUCLEOTIDE SEQUENCE [LARGE SCALE GENOMIC DNA]</scope>
    <source>
        <strain evidence="1 2">FMUON74</strain>
    </source>
</reference>
<dbReference type="Proteomes" id="UP000516173">
    <property type="component" value="Chromosome"/>
</dbReference>